<proteinExistence type="predicted"/>
<evidence type="ECO:0000256" key="3">
    <source>
        <dbReference type="ARBA" id="ARBA00023136"/>
    </source>
</evidence>
<keyword evidence="1" id="KW-0812">Transmembrane</keyword>
<keyword evidence="2" id="KW-1133">Transmembrane helix</keyword>
<evidence type="ECO:0000313" key="4">
    <source>
        <dbReference type="EMBL" id="KAG6736770.1"/>
    </source>
</evidence>
<dbReference type="InterPro" id="IPR030184">
    <property type="entry name" value="WAT1-related"/>
</dbReference>
<evidence type="ECO:0000256" key="1">
    <source>
        <dbReference type="ARBA" id="ARBA00022692"/>
    </source>
</evidence>
<organism evidence="4 5">
    <name type="scientific">Populus tomentosa</name>
    <name type="common">Chinese white poplar</name>
    <dbReference type="NCBI Taxonomy" id="118781"/>
    <lineage>
        <taxon>Eukaryota</taxon>
        <taxon>Viridiplantae</taxon>
        <taxon>Streptophyta</taxon>
        <taxon>Embryophyta</taxon>
        <taxon>Tracheophyta</taxon>
        <taxon>Spermatophyta</taxon>
        <taxon>Magnoliopsida</taxon>
        <taxon>eudicotyledons</taxon>
        <taxon>Gunneridae</taxon>
        <taxon>Pentapetalae</taxon>
        <taxon>rosids</taxon>
        <taxon>fabids</taxon>
        <taxon>Malpighiales</taxon>
        <taxon>Salicaceae</taxon>
        <taxon>Saliceae</taxon>
        <taxon>Populus</taxon>
    </lineage>
</organism>
<gene>
    <name evidence="4" type="ORF">POTOM_060335</name>
</gene>
<dbReference type="EMBL" id="JAAWWB010000540">
    <property type="protein sequence ID" value="KAG6736770.1"/>
    <property type="molecule type" value="Genomic_DNA"/>
</dbReference>
<accession>A0A8X7XS45</accession>
<dbReference type="PANTHER" id="PTHR31218">
    <property type="entry name" value="WAT1-RELATED PROTEIN"/>
    <property type="match status" value="1"/>
</dbReference>
<reference evidence="4" key="1">
    <citation type="journal article" date="2020" name="bioRxiv">
        <title>Hybrid origin of Populus tomentosa Carr. identified through genome sequencing and phylogenomic analysis.</title>
        <authorList>
            <person name="An X."/>
            <person name="Gao K."/>
            <person name="Chen Z."/>
            <person name="Li J."/>
            <person name="Yang X."/>
            <person name="Yang X."/>
            <person name="Zhou J."/>
            <person name="Guo T."/>
            <person name="Zhao T."/>
            <person name="Huang S."/>
            <person name="Miao D."/>
            <person name="Khan W.U."/>
            <person name="Rao P."/>
            <person name="Ye M."/>
            <person name="Lei B."/>
            <person name="Liao W."/>
            <person name="Wang J."/>
            <person name="Ji L."/>
            <person name="Li Y."/>
            <person name="Guo B."/>
            <person name="Mustafa N.S."/>
            <person name="Li S."/>
            <person name="Yun Q."/>
            <person name="Keller S.R."/>
            <person name="Mao J."/>
            <person name="Zhang R."/>
            <person name="Strauss S.H."/>
        </authorList>
    </citation>
    <scope>NUCLEOTIDE SEQUENCE</scope>
    <source>
        <strain evidence="4">GM15</strain>
        <tissue evidence="4">Leaf</tissue>
    </source>
</reference>
<dbReference type="GO" id="GO:0022857">
    <property type="term" value="F:transmembrane transporter activity"/>
    <property type="evidence" value="ECO:0007669"/>
    <property type="project" value="InterPro"/>
</dbReference>
<dbReference type="OrthoDB" id="1741485at2759"/>
<keyword evidence="5" id="KW-1185">Reference proteome</keyword>
<comment type="caution">
    <text evidence="4">The sequence shown here is derived from an EMBL/GenBank/DDBJ whole genome shotgun (WGS) entry which is preliminary data.</text>
</comment>
<name>A0A8X7XS45_POPTO</name>
<dbReference type="Proteomes" id="UP000886885">
    <property type="component" value="Unassembled WGS sequence"/>
</dbReference>
<protein>
    <submittedName>
        <fullName evidence="4">Uncharacterized protein</fullName>
    </submittedName>
</protein>
<dbReference type="AlphaFoldDB" id="A0A8X7XS45"/>
<dbReference type="GO" id="GO:0016020">
    <property type="term" value="C:membrane"/>
    <property type="evidence" value="ECO:0007669"/>
    <property type="project" value="InterPro"/>
</dbReference>
<evidence type="ECO:0000256" key="2">
    <source>
        <dbReference type="ARBA" id="ARBA00022989"/>
    </source>
</evidence>
<sequence length="78" mass="8981">MFKSSHLCFIRLVAKLLKVFPFKYHTTMITCLLASIQSAAIGLCIDRSNAAWKLEWNLQLLTIIYSVSLYPEIMKDDI</sequence>
<keyword evidence="3" id="KW-0472">Membrane</keyword>
<evidence type="ECO:0000313" key="5">
    <source>
        <dbReference type="Proteomes" id="UP000886885"/>
    </source>
</evidence>